<reference evidence="1 2" key="1">
    <citation type="submission" date="2018-03" db="EMBL/GenBank/DDBJ databases">
        <title>Genome sequencing of Weissella confusa isolates.</title>
        <authorList>
            <person name="Kajala I."/>
            <person name="Baruah R."/>
            <person name="Bergsveinson J."/>
            <person name="Juvonen R."/>
            <person name="Ziola B."/>
        </authorList>
    </citation>
    <scope>NUCLEOTIDE SEQUENCE [LARGE SCALE GENOMIC DNA]</scope>
    <source>
        <strain evidence="1 2">VTT E-062653</strain>
    </source>
</reference>
<dbReference type="OrthoDB" id="2250692at2"/>
<dbReference type="Proteomes" id="UP000297646">
    <property type="component" value="Unassembled WGS sequence"/>
</dbReference>
<dbReference type="AlphaFoldDB" id="A0A4Z0S1Y8"/>
<dbReference type="EMBL" id="PVSN01000009">
    <property type="protein sequence ID" value="TGE75632.1"/>
    <property type="molecule type" value="Genomic_DNA"/>
</dbReference>
<evidence type="ECO:0000313" key="2">
    <source>
        <dbReference type="Proteomes" id="UP000297646"/>
    </source>
</evidence>
<evidence type="ECO:0000313" key="1">
    <source>
        <dbReference type="EMBL" id="TGE75632.1"/>
    </source>
</evidence>
<gene>
    <name evidence="1" type="ORF">C6P11_01405</name>
</gene>
<protein>
    <submittedName>
        <fullName evidence="1">Uncharacterized protein</fullName>
    </submittedName>
</protein>
<comment type="caution">
    <text evidence="1">The sequence shown here is derived from an EMBL/GenBank/DDBJ whole genome shotgun (WGS) entry which is preliminary data.</text>
</comment>
<organism evidence="1 2">
    <name type="scientific">Weissella confusa</name>
    <name type="common">Lactobacillus confusus</name>
    <dbReference type="NCBI Taxonomy" id="1583"/>
    <lineage>
        <taxon>Bacteria</taxon>
        <taxon>Bacillati</taxon>
        <taxon>Bacillota</taxon>
        <taxon>Bacilli</taxon>
        <taxon>Lactobacillales</taxon>
        <taxon>Lactobacillaceae</taxon>
        <taxon>Weissella</taxon>
    </lineage>
</organism>
<proteinExistence type="predicted"/>
<dbReference type="RefSeq" id="WP_135518083.1">
    <property type="nucleotide sequence ID" value="NZ_PVSN01000009.1"/>
</dbReference>
<sequence>MSGVLNAGGQAVGVVLAPVEPNLMGTKEANLKNTLNVNDAISDMQNAVMAGRDLYVNNVGDVNSTFVHIRQTDDAGKLGDAIVDSSATDVNLGNGTTAPVKNSGSADTSNEAINTANVIQNDLAKGVYFELTWSVTKVNDNGTVTGKITYTEYSDLAHTKVLSQTVGESVTIKDAMSVGLYGANGGNGLAFYGGISYFQGTNAVADVPVHYQVNGESIADDTYVKALVGEQLQISDGKNDANFDTSKGNLYTAPTIDGFNVDTTSVLTAIAGAKD</sequence>
<name>A0A4Z0S1Y8_WEICO</name>
<accession>A0A4Z0S1Y8</accession>